<dbReference type="PANTHER" id="PTHR10809:SF6">
    <property type="entry name" value="AT11025P-RELATED"/>
    <property type="match status" value="1"/>
</dbReference>
<dbReference type="InterPro" id="IPR000535">
    <property type="entry name" value="MSP_dom"/>
</dbReference>
<keyword evidence="5 7" id="KW-0472">Membrane</keyword>
<dbReference type="PANTHER" id="PTHR10809">
    <property type="entry name" value="VESICLE-ASSOCIATED MEMBRANE PROTEIN-ASSOCIATED PROTEIN"/>
    <property type="match status" value="1"/>
</dbReference>
<feature type="coiled-coil region" evidence="6">
    <location>
        <begin position="194"/>
        <end position="228"/>
    </location>
</feature>
<feature type="transmembrane region" description="Helical" evidence="7">
    <location>
        <begin position="243"/>
        <end position="260"/>
    </location>
</feature>
<evidence type="ECO:0000256" key="7">
    <source>
        <dbReference type="SAM" id="Phobius"/>
    </source>
</evidence>
<keyword evidence="3 7" id="KW-0812">Transmembrane</keyword>
<name>Q5CX39_CRYPI</name>
<comment type="subcellular location">
    <subcellularLocation>
        <location evidence="1">Membrane</location>
        <topology evidence="1">Single-pass type IV membrane protein</topology>
    </subcellularLocation>
</comment>
<dbReference type="InterPro" id="IPR008962">
    <property type="entry name" value="PapD-like_sf"/>
</dbReference>
<dbReference type="InterPro" id="IPR016763">
    <property type="entry name" value="VAP"/>
</dbReference>
<dbReference type="Pfam" id="PF00635">
    <property type="entry name" value="Motile_Sperm"/>
    <property type="match status" value="1"/>
</dbReference>
<dbReference type="KEGG" id="cpv:cgd6_2620"/>
<evidence type="ECO:0000313" key="9">
    <source>
        <dbReference type="EMBL" id="EAK90142.1"/>
    </source>
</evidence>
<dbReference type="Proteomes" id="UP000006726">
    <property type="component" value="Chromosome 6"/>
</dbReference>
<sequence>LLYILCGNHIPIRMSMEGAKLVRVHPEKALEFPLVLYSSVTTPLILENITSSTVAFKIKTTAPRGYLVRPSSGLIQAGQSKEIQVILQPLQSVEQASPSHRFLIQTTACDSSVEQLTKDFWQDLSKEQLFEHRLSVIFKQENMGVNEPLSSSAVGTSSNASQGVPTSLISSAAGSSSSNTAQAGSMDSEFKNKYDELVQYCLALEKQSNELKEEVVSLREKLDKSESKLKSSNQGNIAQGFEFWHIIAMIIVAIVALKLINYF</sequence>
<dbReference type="OMA" id="VTKYMGY"/>
<dbReference type="PROSITE" id="PS50202">
    <property type="entry name" value="MSP"/>
    <property type="match status" value="1"/>
</dbReference>
<dbReference type="GO" id="GO:0005886">
    <property type="term" value="C:plasma membrane"/>
    <property type="evidence" value="ECO:0007669"/>
    <property type="project" value="TreeGrafter"/>
</dbReference>
<dbReference type="AlphaFoldDB" id="Q5CX39"/>
<dbReference type="SUPFAM" id="SSF49354">
    <property type="entry name" value="PapD-like"/>
    <property type="match status" value="1"/>
</dbReference>
<keyword evidence="10" id="KW-1185">Reference proteome</keyword>
<comment type="caution">
    <text evidence="9">The sequence shown here is derived from an EMBL/GenBank/DDBJ whole genome shotgun (WGS) entry which is preliminary data.</text>
</comment>
<gene>
    <name evidence="9" type="ORF">cgd6_2620</name>
</gene>
<reference evidence="9 10" key="1">
    <citation type="journal article" date="2004" name="Science">
        <title>Complete genome sequence of the apicomplexan, Cryptosporidium parvum.</title>
        <authorList>
            <person name="Abrahamsen M.S."/>
            <person name="Templeton T.J."/>
            <person name="Enomoto S."/>
            <person name="Abrahante J.E."/>
            <person name="Zhu G."/>
            <person name="Lancto C.A."/>
            <person name="Deng M."/>
            <person name="Liu C."/>
            <person name="Widmer G."/>
            <person name="Tzipori S."/>
            <person name="Buck G.A."/>
            <person name="Xu P."/>
            <person name="Bankier A.T."/>
            <person name="Dear P.H."/>
            <person name="Konfortov B.A."/>
            <person name="Spriggs H.F."/>
            <person name="Iyer L."/>
            <person name="Anantharaman V."/>
            <person name="Aravind L."/>
            <person name="Kapur V."/>
        </authorList>
    </citation>
    <scope>NUCLEOTIDE SEQUENCE [LARGE SCALE GENOMIC DNA]</scope>
    <source>
        <strain evidence="10">Iowa II</strain>
    </source>
</reference>
<evidence type="ECO:0000256" key="6">
    <source>
        <dbReference type="SAM" id="Coils"/>
    </source>
</evidence>
<proteinExistence type="inferred from homology"/>
<dbReference type="InParanoid" id="Q5CX39"/>
<keyword evidence="4 7" id="KW-1133">Transmembrane helix</keyword>
<keyword evidence="6" id="KW-0175">Coiled coil</keyword>
<dbReference type="EMBL" id="AAEE01000002">
    <property type="protein sequence ID" value="EAK90142.1"/>
    <property type="molecule type" value="Genomic_DNA"/>
</dbReference>
<evidence type="ECO:0000313" key="10">
    <source>
        <dbReference type="Proteomes" id="UP000006726"/>
    </source>
</evidence>
<dbReference type="GO" id="GO:0061817">
    <property type="term" value="P:endoplasmic reticulum-plasma membrane tethering"/>
    <property type="evidence" value="ECO:0007669"/>
    <property type="project" value="TreeGrafter"/>
</dbReference>
<evidence type="ECO:0000256" key="4">
    <source>
        <dbReference type="ARBA" id="ARBA00022989"/>
    </source>
</evidence>
<evidence type="ECO:0000256" key="3">
    <source>
        <dbReference type="ARBA" id="ARBA00022692"/>
    </source>
</evidence>
<evidence type="ECO:0000256" key="2">
    <source>
        <dbReference type="ARBA" id="ARBA00008932"/>
    </source>
</evidence>
<dbReference type="GO" id="GO:0090158">
    <property type="term" value="P:endoplasmic reticulum membrane organization"/>
    <property type="evidence" value="ECO:0007669"/>
    <property type="project" value="TreeGrafter"/>
</dbReference>
<dbReference type="GO" id="GO:0005789">
    <property type="term" value="C:endoplasmic reticulum membrane"/>
    <property type="evidence" value="ECO:0007669"/>
    <property type="project" value="InterPro"/>
</dbReference>
<evidence type="ECO:0000256" key="1">
    <source>
        <dbReference type="ARBA" id="ARBA00004211"/>
    </source>
</evidence>
<dbReference type="FunCoup" id="Q5CX39">
    <property type="interactions" value="82"/>
</dbReference>
<feature type="non-terminal residue" evidence="9">
    <location>
        <position position="1"/>
    </location>
</feature>
<dbReference type="RefSeq" id="XP_627615.1">
    <property type="nucleotide sequence ID" value="XM_627615.1"/>
</dbReference>
<dbReference type="PIRSF" id="PIRSF019693">
    <property type="entry name" value="VAMP-associated"/>
    <property type="match status" value="1"/>
</dbReference>
<organism evidence="9 10">
    <name type="scientific">Cryptosporidium parvum (strain Iowa II)</name>
    <dbReference type="NCBI Taxonomy" id="353152"/>
    <lineage>
        <taxon>Eukaryota</taxon>
        <taxon>Sar</taxon>
        <taxon>Alveolata</taxon>
        <taxon>Apicomplexa</taxon>
        <taxon>Conoidasida</taxon>
        <taxon>Coccidia</taxon>
        <taxon>Eucoccidiorida</taxon>
        <taxon>Eimeriorina</taxon>
        <taxon>Cryptosporidiidae</taxon>
        <taxon>Cryptosporidium</taxon>
    </lineage>
</organism>
<protein>
    <submittedName>
        <fullName evidence="9">Vesicle-associated membrane protein,MSP (Major sperm protein) domain, transmembrane domain or GPI at C</fullName>
    </submittedName>
</protein>
<dbReference type="OrthoDB" id="264603at2759"/>
<dbReference type="InterPro" id="IPR013783">
    <property type="entry name" value="Ig-like_fold"/>
</dbReference>
<evidence type="ECO:0000256" key="5">
    <source>
        <dbReference type="ARBA" id="ARBA00023136"/>
    </source>
</evidence>
<evidence type="ECO:0000259" key="8">
    <source>
        <dbReference type="PROSITE" id="PS50202"/>
    </source>
</evidence>
<comment type="similarity">
    <text evidence="2">Belongs to the VAMP-associated protein (VAP) (TC 9.B.17) family.</text>
</comment>
<dbReference type="Gene3D" id="2.60.40.10">
    <property type="entry name" value="Immunoglobulins"/>
    <property type="match status" value="1"/>
</dbReference>
<dbReference type="STRING" id="353152.Q5CX39"/>
<dbReference type="GeneID" id="3375887"/>
<accession>Q5CX39</accession>
<feature type="domain" description="MSP" evidence="8">
    <location>
        <begin position="21"/>
        <end position="139"/>
    </location>
</feature>